<gene>
    <name evidence="6" type="primary">scpB</name>
    <name evidence="6" type="ORF">CARN4_0554</name>
</gene>
<dbReference type="GO" id="GO:0051304">
    <property type="term" value="P:chromosome separation"/>
    <property type="evidence" value="ECO:0007669"/>
    <property type="project" value="InterPro"/>
</dbReference>
<evidence type="ECO:0000313" key="6">
    <source>
        <dbReference type="EMBL" id="CBI01201.1"/>
    </source>
</evidence>
<dbReference type="InterPro" id="IPR036390">
    <property type="entry name" value="WH_DNA-bd_sf"/>
</dbReference>
<organism evidence="6">
    <name type="scientific">mine drainage metagenome</name>
    <dbReference type="NCBI Taxonomy" id="410659"/>
    <lineage>
        <taxon>unclassified sequences</taxon>
        <taxon>metagenomes</taxon>
        <taxon>ecological metagenomes</taxon>
    </lineage>
</organism>
<dbReference type="InterPro" id="IPR036388">
    <property type="entry name" value="WH-like_DNA-bd_sf"/>
</dbReference>
<keyword evidence="4" id="KW-0131">Cell cycle</keyword>
<dbReference type="PANTHER" id="PTHR34298">
    <property type="entry name" value="SEGREGATION AND CONDENSATION PROTEIN B"/>
    <property type="match status" value="1"/>
</dbReference>
<dbReference type="AlphaFoldDB" id="E6Q1Z1"/>
<comment type="caution">
    <text evidence="6">The sequence shown here is derived from an EMBL/GenBank/DDBJ whole genome shotgun (WGS) entry which is preliminary data.</text>
</comment>
<dbReference type="NCBIfam" id="TIGR00281">
    <property type="entry name" value="SMC-Scp complex subunit ScpB"/>
    <property type="match status" value="1"/>
</dbReference>
<reference evidence="6" key="1">
    <citation type="submission" date="2009-10" db="EMBL/GenBank/DDBJ databases">
        <title>Diversity of trophic interactions inside an arsenic-rich microbial ecosystem.</title>
        <authorList>
            <person name="Bertin P.N."/>
            <person name="Heinrich-Salmeron A."/>
            <person name="Pelletier E."/>
            <person name="Goulhen-Chollet F."/>
            <person name="Arsene-Ploetze F."/>
            <person name="Gallien S."/>
            <person name="Calteau A."/>
            <person name="Vallenet D."/>
            <person name="Casiot C."/>
            <person name="Chane-Woon-Ming B."/>
            <person name="Giloteaux L."/>
            <person name="Barakat M."/>
            <person name="Bonnefoy V."/>
            <person name="Bruneel O."/>
            <person name="Chandler M."/>
            <person name="Cleiss J."/>
            <person name="Duran R."/>
            <person name="Elbaz-Poulichet F."/>
            <person name="Fonknechten N."/>
            <person name="Lauga B."/>
            <person name="Mornico D."/>
            <person name="Ortet P."/>
            <person name="Schaeffer C."/>
            <person name="Siguier P."/>
            <person name="Alexander Thil Smith A."/>
            <person name="Van Dorsselaer A."/>
            <person name="Weissenbach J."/>
            <person name="Medigue C."/>
            <person name="Le Paslier D."/>
        </authorList>
    </citation>
    <scope>NUCLEOTIDE SEQUENCE</scope>
</reference>
<sequence>MSTDTVIAEALAETVQEREELSAAAARIEPLVEALLFVAGESLDQRRIAKLVDADEKAVDLALAALSERYDGRGIILRNIAGGFRLGTAPMARDVVEKYLLPPKTSLSSPALETLAIVAQMQPVTKGEIESIRGVNSDSVVNTLLDRSLICEAGRKEVVGRPMQYKTTPLFLESFGLNSLEDLPDLEVEIERPRELALPLITGDAEPVEEPTEEQVAERIEQTESAE</sequence>
<dbReference type="InterPro" id="IPR005234">
    <property type="entry name" value="ScpB_csome_segregation"/>
</dbReference>
<dbReference type="GO" id="GO:0051301">
    <property type="term" value="P:cell division"/>
    <property type="evidence" value="ECO:0007669"/>
    <property type="project" value="UniProtKB-KW"/>
</dbReference>
<dbReference type="EMBL" id="CABO01000015">
    <property type="protein sequence ID" value="CBI01201.1"/>
    <property type="molecule type" value="Genomic_DNA"/>
</dbReference>
<dbReference type="Pfam" id="PF04079">
    <property type="entry name" value="SMC_ScpB"/>
    <property type="match status" value="1"/>
</dbReference>
<name>E6Q1Z1_9ZZZZ</name>
<keyword evidence="2" id="KW-0132">Cell division</keyword>
<dbReference type="SUPFAM" id="SSF46785">
    <property type="entry name" value="Winged helix' DNA-binding domain"/>
    <property type="match status" value="2"/>
</dbReference>
<evidence type="ECO:0000256" key="5">
    <source>
        <dbReference type="SAM" id="MobiDB-lite"/>
    </source>
</evidence>
<feature type="compositionally biased region" description="Basic and acidic residues" evidence="5">
    <location>
        <begin position="216"/>
        <end position="227"/>
    </location>
</feature>
<dbReference type="PANTHER" id="PTHR34298:SF2">
    <property type="entry name" value="SEGREGATION AND CONDENSATION PROTEIN B"/>
    <property type="match status" value="1"/>
</dbReference>
<keyword evidence="3" id="KW-0159">Chromosome partition</keyword>
<evidence type="ECO:0000256" key="4">
    <source>
        <dbReference type="ARBA" id="ARBA00023306"/>
    </source>
</evidence>
<feature type="region of interest" description="Disordered" evidence="5">
    <location>
        <begin position="202"/>
        <end position="227"/>
    </location>
</feature>
<feature type="compositionally biased region" description="Acidic residues" evidence="5">
    <location>
        <begin position="206"/>
        <end position="215"/>
    </location>
</feature>
<dbReference type="Gene3D" id="1.10.10.10">
    <property type="entry name" value="Winged helix-like DNA-binding domain superfamily/Winged helix DNA-binding domain"/>
    <property type="match status" value="2"/>
</dbReference>
<evidence type="ECO:0000256" key="3">
    <source>
        <dbReference type="ARBA" id="ARBA00022829"/>
    </source>
</evidence>
<protein>
    <submittedName>
        <fullName evidence="6">Segregation and condensation protein B</fullName>
    </submittedName>
</protein>
<evidence type="ECO:0000256" key="1">
    <source>
        <dbReference type="ARBA" id="ARBA00022490"/>
    </source>
</evidence>
<keyword evidence="1" id="KW-0963">Cytoplasm</keyword>
<proteinExistence type="predicted"/>
<accession>E6Q1Z1</accession>
<evidence type="ECO:0000256" key="2">
    <source>
        <dbReference type="ARBA" id="ARBA00022618"/>
    </source>
</evidence>